<organism evidence="6 7">
    <name type="scientific">Salinicola rhizosphaerae</name>
    <dbReference type="NCBI Taxonomy" id="1443141"/>
    <lineage>
        <taxon>Bacteria</taxon>
        <taxon>Pseudomonadati</taxon>
        <taxon>Pseudomonadota</taxon>
        <taxon>Gammaproteobacteria</taxon>
        <taxon>Oceanospirillales</taxon>
        <taxon>Halomonadaceae</taxon>
        <taxon>Salinicola</taxon>
    </lineage>
</organism>
<evidence type="ECO:0000256" key="1">
    <source>
        <dbReference type="ARBA" id="ARBA00023015"/>
    </source>
</evidence>
<feature type="domain" description="IclR-ED" evidence="5">
    <location>
        <begin position="66"/>
        <end position="252"/>
    </location>
</feature>
<dbReference type="SMART" id="SM00346">
    <property type="entry name" value="HTH_ICLR"/>
    <property type="match status" value="1"/>
</dbReference>
<evidence type="ECO:0000259" key="4">
    <source>
        <dbReference type="PROSITE" id="PS51077"/>
    </source>
</evidence>
<keyword evidence="2" id="KW-0238">DNA-binding</keyword>
<keyword evidence="3" id="KW-0804">Transcription</keyword>
<dbReference type="PANTHER" id="PTHR30136:SF35">
    <property type="entry name" value="HTH-TYPE TRANSCRIPTIONAL REGULATOR RV1719"/>
    <property type="match status" value="1"/>
</dbReference>
<evidence type="ECO:0000313" key="6">
    <source>
        <dbReference type="EMBL" id="GHB14854.1"/>
    </source>
</evidence>
<keyword evidence="7" id="KW-1185">Reference proteome</keyword>
<dbReference type="PANTHER" id="PTHR30136">
    <property type="entry name" value="HELIX-TURN-HELIX TRANSCRIPTIONAL REGULATOR, ICLR FAMILY"/>
    <property type="match status" value="1"/>
</dbReference>
<dbReference type="EMBL" id="BMZI01000002">
    <property type="protein sequence ID" value="GHB14854.1"/>
    <property type="molecule type" value="Genomic_DNA"/>
</dbReference>
<dbReference type="PROSITE" id="PS51077">
    <property type="entry name" value="HTH_ICLR"/>
    <property type="match status" value="1"/>
</dbReference>
<dbReference type="InterPro" id="IPR036390">
    <property type="entry name" value="WH_DNA-bd_sf"/>
</dbReference>
<proteinExistence type="predicted"/>
<dbReference type="Pfam" id="PF09339">
    <property type="entry name" value="HTH_IclR"/>
    <property type="match status" value="1"/>
</dbReference>
<dbReference type="Gene3D" id="1.10.10.10">
    <property type="entry name" value="Winged helix-like DNA-binding domain superfamily/Winged helix DNA-binding domain"/>
    <property type="match status" value="1"/>
</dbReference>
<accession>A0ABQ3DVY9</accession>
<dbReference type="SUPFAM" id="SSF55781">
    <property type="entry name" value="GAF domain-like"/>
    <property type="match status" value="1"/>
</dbReference>
<reference evidence="7" key="1">
    <citation type="journal article" date="2019" name="Int. J. Syst. Evol. Microbiol.">
        <title>The Global Catalogue of Microorganisms (GCM) 10K type strain sequencing project: providing services to taxonomists for standard genome sequencing and annotation.</title>
        <authorList>
            <consortium name="The Broad Institute Genomics Platform"/>
            <consortium name="The Broad Institute Genome Sequencing Center for Infectious Disease"/>
            <person name="Wu L."/>
            <person name="Ma J."/>
        </authorList>
    </citation>
    <scope>NUCLEOTIDE SEQUENCE [LARGE SCALE GENOMIC DNA]</scope>
    <source>
        <strain evidence="7">KCTC 32998</strain>
    </source>
</reference>
<dbReference type="InterPro" id="IPR036388">
    <property type="entry name" value="WH-like_DNA-bd_sf"/>
</dbReference>
<sequence length="253" mass="26690">MSETGGNDSGGKQVVARAAAILNALESEPRGMSLGRIAKATDLPRTTVHRLVVSLEAQQLVASGSEGIRLGPALARLAAAAHVDVADIARPFVESLGRRTRETVDLSVYRGRHAVSVDQFASDQELRVVSPVGTAFPIHCTAHGKALLAALSVTEAERVLNESPLEARTPASVTDATALMRQLATIRQGGVAVDREEHAEGVCGLGIVLNTGATERYALSLAVPSQRFARQQEKLEAALRQCAAEIESKLGMT</sequence>
<dbReference type="InterPro" id="IPR014757">
    <property type="entry name" value="Tscrpt_reg_IclR_C"/>
</dbReference>
<evidence type="ECO:0000256" key="3">
    <source>
        <dbReference type="ARBA" id="ARBA00023163"/>
    </source>
</evidence>
<dbReference type="InterPro" id="IPR029016">
    <property type="entry name" value="GAF-like_dom_sf"/>
</dbReference>
<dbReference type="PROSITE" id="PS51078">
    <property type="entry name" value="ICLR_ED"/>
    <property type="match status" value="1"/>
</dbReference>
<gene>
    <name evidence="6" type="ORF">GCM10009038_11670</name>
</gene>
<dbReference type="Pfam" id="PF01614">
    <property type="entry name" value="IclR_C"/>
    <property type="match status" value="1"/>
</dbReference>
<evidence type="ECO:0000313" key="7">
    <source>
        <dbReference type="Proteomes" id="UP000646745"/>
    </source>
</evidence>
<dbReference type="SUPFAM" id="SSF46785">
    <property type="entry name" value="Winged helix' DNA-binding domain"/>
    <property type="match status" value="1"/>
</dbReference>
<protein>
    <submittedName>
        <fullName evidence="6">Transcriptional regulator</fullName>
    </submittedName>
</protein>
<dbReference type="RefSeq" id="WP_189443689.1">
    <property type="nucleotide sequence ID" value="NZ_BMZI01000002.1"/>
</dbReference>
<evidence type="ECO:0000259" key="5">
    <source>
        <dbReference type="PROSITE" id="PS51078"/>
    </source>
</evidence>
<comment type="caution">
    <text evidence="6">The sequence shown here is derived from an EMBL/GenBank/DDBJ whole genome shotgun (WGS) entry which is preliminary data.</text>
</comment>
<dbReference type="InterPro" id="IPR050707">
    <property type="entry name" value="HTH_MetabolicPath_Reg"/>
</dbReference>
<keyword evidence="1" id="KW-0805">Transcription regulation</keyword>
<dbReference type="Proteomes" id="UP000646745">
    <property type="component" value="Unassembled WGS sequence"/>
</dbReference>
<dbReference type="Gene3D" id="3.30.450.40">
    <property type="match status" value="1"/>
</dbReference>
<dbReference type="InterPro" id="IPR005471">
    <property type="entry name" value="Tscrpt_reg_IclR_N"/>
</dbReference>
<evidence type="ECO:0000256" key="2">
    <source>
        <dbReference type="ARBA" id="ARBA00023125"/>
    </source>
</evidence>
<feature type="domain" description="HTH iclR-type" evidence="4">
    <location>
        <begin position="12"/>
        <end position="72"/>
    </location>
</feature>
<name>A0ABQ3DVY9_9GAMM</name>